<dbReference type="AlphaFoldDB" id="A0A819VVC9"/>
<name>A0A819VVC9_9BILA</name>
<organism evidence="2 3">
    <name type="scientific">Rotaria magnacalcarata</name>
    <dbReference type="NCBI Taxonomy" id="392030"/>
    <lineage>
        <taxon>Eukaryota</taxon>
        <taxon>Metazoa</taxon>
        <taxon>Spiralia</taxon>
        <taxon>Gnathifera</taxon>
        <taxon>Rotifera</taxon>
        <taxon>Eurotatoria</taxon>
        <taxon>Bdelloidea</taxon>
        <taxon>Philodinida</taxon>
        <taxon>Philodinidae</taxon>
        <taxon>Rotaria</taxon>
    </lineage>
</organism>
<proteinExistence type="predicted"/>
<gene>
    <name evidence="2" type="ORF">UXM345_LOCUS23066</name>
</gene>
<evidence type="ECO:0000313" key="3">
    <source>
        <dbReference type="Proteomes" id="UP000663842"/>
    </source>
</evidence>
<evidence type="ECO:0000313" key="2">
    <source>
        <dbReference type="EMBL" id="CAF4115029.1"/>
    </source>
</evidence>
<reference evidence="2" key="1">
    <citation type="submission" date="2021-02" db="EMBL/GenBank/DDBJ databases">
        <authorList>
            <person name="Nowell W R."/>
        </authorList>
    </citation>
    <scope>NUCLEOTIDE SEQUENCE</scope>
</reference>
<dbReference type="Proteomes" id="UP000663842">
    <property type="component" value="Unassembled WGS sequence"/>
</dbReference>
<sequence length="193" mass="21832">MFTQPKLVDRATGASPPWSNTKEMASSPIHLDHTIEITMSNDHYDDDSASIDRVKHGVEKIMVINEIVNEESIAAFPSPQSSASVNSTPLLSSCSSIKPIPLMSIDPKANYGVCSRMDSSGMMKKMNDKSSRSWPVDPPYRYNYKYRHQRIRATGRHKNFCRPYYGHQCTARRRCISSMSPTTRVCIVKEEVQ</sequence>
<accession>A0A819VVC9</accession>
<feature type="region of interest" description="Disordered" evidence="1">
    <location>
        <begin position="1"/>
        <end position="25"/>
    </location>
</feature>
<dbReference type="EMBL" id="CAJOBF010003906">
    <property type="protein sequence ID" value="CAF4115029.1"/>
    <property type="molecule type" value="Genomic_DNA"/>
</dbReference>
<evidence type="ECO:0000256" key="1">
    <source>
        <dbReference type="SAM" id="MobiDB-lite"/>
    </source>
</evidence>
<comment type="caution">
    <text evidence="2">The sequence shown here is derived from an EMBL/GenBank/DDBJ whole genome shotgun (WGS) entry which is preliminary data.</text>
</comment>
<protein>
    <submittedName>
        <fullName evidence="2">Uncharacterized protein</fullName>
    </submittedName>
</protein>